<dbReference type="Gene3D" id="3.30.700.10">
    <property type="entry name" value="Glycoprotein, Type 4 Pilin"/>
    <property type="match status" value="1"/>
</dbReference>
<dbReference type="Proteomes" id="UP001272242">
    <property type="component" value="Unassembled WGS sequence"/>
</dbReference>
<keyword evidence="4" id="KW-1185">Reference proteome</keyword>
<dbReference type="SUPFAM" id="SSF54523">
    <property type="entry name" value="Pili subunits"/>
    <property type="match status" value="1"/>
</dbReference>
<reference evidence="4" key="1">
    <citation type="journal article" date="2023" name="Mar. Drugs">
        <title>Gemmata algarum, a Novel Planctomycete Isolated from an Algal Mat, Displays Antimicrobial Activity.</title>
        <authorList>
            <person name="Kumar G."/>
            <person name="Kallscheuer N."/>
            <person name="Kashif M."/>
            <person name="Ahamad S."/>
            <person name="Jagadeeshwari U."/>
            <person name="Pannikurungottu S."/>
            <person name="Haufschild T."/>
            <person name="Kabuu M."/>
            <person name="Sasikala C."/>
            <person name="Jogler C."/>
            <person name="Ramana C."/>
        </authorList>
    </citation>
    <scope>NUCLEOTIDE SEQUENCE [LARGE SCALE GENOMIC DNA]</scope>
    <source>
        <strain evidence="4">JC673</strain>
    </source>
</reference>
<keyword evidence="1" id="KW-1133">Transmembrane helix</keyword>
<dbReference type="PANTHER" id="PTHR30093">
    <property type="entry name" value="GENERAL SECRETION PATHWAY PROTEIN G"/>
    <property type="match status" value="1"/>
</dbReference>
<proteinExistence type="predicted"/>
<evidence type="ECO:0000259" key="2">
    <source>
        <dbReference type="Pfam" id="PF07596"/>
    </source>
</evidence>
<accession>A0ABU5F7I1</accession>
<evidence type="ECO:0000256" key="1">
    <source>
        <dbReference type="SAM" id="Phobius"/>
    </source>
</evidence>
<dbReference type="PANTHER" id="PTHR30093:SF2">
    <property type="entry name" value="TYPE II SECRETION SYSTEM PROTEIN H"/>
    <property type="match status" value="1"/>
</dbReference>
<name>A0ABU5F7I1_9BACT</name>
<organism evidence="3 4">
    <name type="scientific">Gemmata algarum</name>
    <dbReference type="NCBI Taxonomy" id="2975278"/>
    <lineage>
        <taxon>Bacteria</taxon>
        <taxon>Pseudomonadati</taxon>
        <taxon>Planctomycetota</taxon>
        <taxon>Planctomycetia</taxon>
        <taxon>Gemmatales</taxon>
        <taxon>Gemmataceae</taxon>
        <taxon>Gemmata</taxon>
    </lineage>
</organism>
<dbReference type="InterPro" id="IPR012902">
    <property type="entry name" value="N_methyl_site"/>
</dbReference>
<dbReference type="InterPro" id="IPR045584">
    <property type="entry name" value="Pilin-like"/>
</dbReference>
<dbReference type="EMBL" id="JAXBLV010000222">
    <property type="protein sequence ID" value="MDY3562737.1"/>
    <property type="molecule type" value="Genomic_DNA"/>
</dbReference>
<feature type="transmembrane region" description="Helical" evidence="1">
    <location>
        <begin position="12"/>
        <end position="35"/>
    </location>
</feature>
<feature type="domain" description="DUF1559" evidence="2">
    <location>
        <begin position="36"/>
        <end position="103"/>
    </location>
</feature>
<keyword evidence="1" id="KW-0472">Membrane</keyword>
<dbReference type="Pfam" id="PF07963">
    <property type="entry name" value="N_methyl"/>
    <property type="match status" value="1"/>
</dbReference>
<comment type="caution">
    <text evidence="3">The sequence shown here is derived from an EMBL/GenBank/DDBJ whole genome shotgun (WGS) entry which is preliminary data.</text>
</comment>
<dbReference type="InterPro" id="IPR011453">
    <property type="entry name" value="DUF1559"/>
</dbReference>
<dbReference type="Pfam" id="PF07596">
    <property type="entry name" value="SBP_bac_10"/>
    <property type="match status" value="1"/>
</dbReference>
<evidence type="ECO:0000313" key="3">
    <source>
        <dbReference type="EMBL" id="MDY3562737.1"/>
    </source>
</evidence>
<dbReference type="NCBIfam" id="TIGR02532">
    <property type="entry name" value="IV_pilin_GFxxxE"/>
    <property type="match status" value="1"/>
</dbReference>
<gene>
    <name evidence="3" type="ORF">R5W23_004215</name>
</gene>
<keyword evidence="1" id="KW-0812">Transmembrane</keyword>
<dbReference type="RefSeq" id="WP_320689024.1">
    <property type="nucleotide sequence ID" value="NZ_JAXBLV010000222.1"/>
</dbReference>
<evidence type="ECO:0000313" key="4">
    <source>
        <dbReference type="Proteomes" id="UP001272242"/>
    </source>
</evidence>
<sequence>MPPRVAGRRPGYTLIELLVVIAIIAILIGLLLPAVQKVREAAYRAQNQNNLKQIALAAHNFDATKKVLPIYCGWTPSTPGEGGTNGSAFFALLPFVEQDPAFQLSYGVGSPVYSGRPPNITITYPPGYQFNAFRGSKLPSNMSVKVYTDPNDADGLLVSYVCNYQVFDGNRSIIHITDGTSNTLLLAQGASSVYQTLTSGGSTYSINRSTSLTLGAEGVGNTYNASGYYRGTFNVGPTFGANPQTNDSPPVPIELPAVTFEVPAMTAGTNAIAPQSRPRSSVLQVAKADGSVMGISSSVGLATWNALVTPAKGDVPGNDY</sequence>
<protein>
    <submittedName>
        <fullName evidence="3">DUF1559 domain-containing protein</fullName>
    </submittedName>
</protein>